<keyword evidence="9" id="KW-0902">Two-component regulatory system</keyword>
<dbReference type="SUPFAM" id="SSF55874">
    <property type="entry name" value="ATPase domain of HSP90 chaperone/DNA topoisomerase II/histidine kinase"/>
    <property type="match status" value="1"/>
</dbReference>
<keyword evidence="7 14" id="KW-0418">Kinase</keyword>
<proteinExistence type="predicted"/>
<gene>
    <name evidence="14" type="ORF">NLU14_20995</name>
</gene>
<dbReference type="SMART" id="SM00387">
    <property type="entry name" value="HATPase_c"/>
    <property type="match status" value="1"/>
</dbReference>
<evidence type="ECO:0000313" key="14">
    <source>
        <dbReference type="EMBL" id="MDF0752710.1"/>
    </source>
</evidence>
<evidence type="ECO:0000256" key="4">
    <source>
        <dbReference type="ARBA" id="ARBA00022553"/>
    </source>
</evidence>
<dbReference type="Pfam" id="PF00512">
    <property type="entry name" value="HisKA"/>
    <property type="match status" value="1"/>
</dbReference>
<dbReference type="CDD" id="cd00075">
    <property type="entry name" value="HATPase"/>
    <property type="match status" value="1"/>
</dbReference>
<reference evidence="14" key="1">
    <citation type="submission" date="2022-07" db="EMBL/GenBank/DDBJ databases">
        <title>Marinobacter iranensis a new bacterium isolate from a hipersaline lake in Iran.</title>
        <authorList>
            <person name="Mohammad A.M.A."/>
            <person name="Cristina S.-P."/>
            <person name="Antonio V."/>
        </authorList>
    </citation>
    <scope>NUCLEOTIDE SEQUENCE</scope>
    <source>
        <strain evidence="14">71-i</strain>
    </source>
</reference>
<evidence type="ECO:0000259" key="13">
    <source>
        <dbReference type="PROSITE" id="PS50885"/>
    </source>
</evidence>
<dbReference type="PANTHER" id="PTHR45436:SF8">
    <property type="entry name" value="HISTIDINE KINASE"/>
    <property type="match status" value="1"/>
</dbReference>
<keyword evidence="4" id="KW-0597">Phosphoprotein</keyword>
<comment type="caution">
    <text evidence="14">The sequence shown here is derived from an EMBL/GenBank/DDBJ whole genome shotgun (WGS) entry which is preliminary data.</text>
</comment>
<dbReference type="CDD" id="cd00082">
    <property type="entry name" value="HisKA"/>
    <property type="match status" value="1"/>
</dbReference>
<keyword evidence="8 11" id="KW-1133">Transmembrane helix</keyword>
<feature type="transmembrane region" description="Helical" evidence="11">
    <location>
        <begin position="168"/>
        <end position="191"/>
    </location>
</feature>
<dbReference type="EC" id="2.7.13.3" evidence="3"/>
<evidence type="ECO:0000259" key="12">
    <source>
        <dbReference type="PROSITE" id="PS50109"/>
    </source>
</evidence>
<dbReference type="RefSeq" id="WP_275710296.1">
    <property type="nucleotide sequence ID" value="NZ_JANCMW010000021.1"/>
</dbReference>
<accession>A0ABT5YI46</accession>
<dbReference type="Gene3D" id="3.30.565.10">
    <property type="entry name" value="Histidine kinase-like ATPase, C-terminal domain"/>
    <property type="match status" value="1"/>
</dbReference>
<dbReference type="InterPro" id="IPR003661">
    <property type="entry name" value="HisK_dim/P_dom"/>
</dbReference>
<dbReference type="InterPro" id="IPR004358">
    <property type="entry name" value="Sig_transdc_His_kin-like_C"/>
</dbReference>
<evidence type="ECO:0000313" key="15">
    <source>
        <dbReference type="Proteomes" id="UP001143391"/>
    </source>
</evidence>
<protein>
    <recommendedName>
        <fullName evidence="3">histidine kinase</fullName>
        <ecNumber evidence="3">2.7.13.3</ecNumber>
    </recommendedName>
</protein>
<dbReference type="GO" id="GO:0016301">
    <property type="term" value="F:kinase activity"/>
    <property type="evidence" value="ECO:0007669"/>
    <property type="project" value="UniProtKB-KW"/>
</dbReference>
<dbReference type="InterPro" id="IPR036890">
    <property type="entry name" value="HATPase_C_sf"/>
</dbReference>
<evidence type="ECO:0000256" key="5">
    <source>
        <dbReference type="ARBA" id="ARBA00022679"/>
    </source>
</evidence>
<keyword evidence="10 11" id="KW-0472">Membrane</keyword>
<evidence type="ECO:0000256" key="2">
    <source>
        <dbReference type="ARBA" id="ARBA00004370"/>
    </source>
</evidence>
<dbReference type="EMBL" id="JANCMW010000021">
    <property type="protein sequence ID" value="MDF0752710.1"/>
    <property type="molecule type" value="Genomic_DNA"/>
</dbReference>
<dbReference type="PROSITE" id="PS50885">
    <property type="entry name" value="HAMP"/>
    <property type="match status" value="1"/>
</dbReference>
<evidence type="ECO:0000256" key="10">
    <source>
        <dbReference type="ARBA" id="ARBA00023136"/>
    </source>
</evidence>
<feature type="domain" description="HAMP" evidence="13">
    <location>
        <begin position="193"/>
        <end position="247"/>
    </location>
</feature>
<sequence length="467" mass="51883">MQLGAWISNVRNLAILYTGVLIIAACVVGSFLYIVYQGNTYTETQAALKADIHGFIDIYNFSENPEAALRKAIEQRLERRDISSFYLLSDRNGNRITGNLHTVPSLMEDQDGDFVLYEVPYSEVIGNAPEQKDAFFPHYDVIAKTLTVGDGMSLLVGRDVDASQTLKIAIMGVAWITTALAFMMALIGFLMGTMILKRMRLIYQAADTVIKTGKLSARIPADNATGDFKPLADTFNNMLERIEDLVASIRQVSDNIAHDLRTPLTRLNHHIEALKEGESDVSIDDIANETNRIIATFNALLRIANIEHGERRSEFGSVDLKILLNDLYEYSTLLVQKKNITLNIDLPMAIPHITGDKDLLFQAFSNMIENAMKFTPEDGHITIRALNMGKKIHVVLTDTGPGIPDEDKAKVFQRFYRMEASRHTHGNGLGLALVKAVVDLHKAHIVLEDHIPCGLSVTVAFSSIDNP</sequence>
<organism evidence="14 15">
    <name type="scientific">Marinobacter iranensis</name>
    <dbReference type="NCBI Taxonomy" id="2962607"/>
    <lineage>
        <taxon>Bacteria</taxon>
        <taxon>Pseudomonadati</taxon>
        <taxon>Pseudomonadota</taxon>
        <taxon>Gammaproteobacteria</taxon>
        <taxon>Pseudomonadales</taxon>
        <taxon>Marinobacteraceae</taxon>
        <taxon>Marinobacter</taxon>
    </lineage>
</organism>
<dbReference type="PANTHER" id="PTHR45436">
    <property type="entry name" value="SENSOR HISTIDINE KINASE YKOH"/>
    <property type="match status" value="1"/>
</dbReference>
<keyword evidence="5" id="KW-0808">Transferase</keyword>
<dbReference type="SUPFAM" id="SSF47384">
    <property type="entry name" value="Homodimeric domain of signal transducing histidine kinase"/>
    <property type="match status" value="1"/>
</dbReference>
<comment type="catalytic activity">
    <reaction evidence="1">
        <text>ATP + protein L-histidine = ADP + protein N-phospho-L-histidine.</text>
        <dbReference type="EC" id="2.7.13.3"/>
    </reaction>
</comment>
<dbReference type="InterPro" id="IPR003660">
    <property type="entry name" value="HAMP_dom"/>
</dbReference>
<evidence type="ECO:0000256" key="7">
    <source>
        <dbReference type="ARBA" id="ARBA00022777"/>
    </source>
</evidence>
<dbReference type="InterPro" id="IPR005467">
    <property type="entry name" value="His_kinase_dom"/>
</dbReference>
<evidence type="ECO:0000256" key="1">
    <source>
        <dbReference type="ARBA" id="ARBA00000085"/>
    </source>
</evidence>
<dbReference type="PROSITE" id="PS50109">
    <property type="entry name" value="HIS_KIN"/>
    <property type="match status" value="1"/>
</dbReference>
<evidence type="ECO:0000256" key="11">
    <source>
        <dbReference type="SAM" id="Phobius"/>
    </source>
</evidence>
<dbReference type="SMART" id="SM00388">
    <property type="entry name" value="HisKA"/>
    <property type="match status" value="1"/>
</dbReference>
<keyword evidence="6 11" id="KW-0812">Transmembrane</keyword>
<dbReference type="Pfam" id="PF02518">
    <property type="entry name" value="HATPase_c"/>
    <property type="match status" value="1"/>
</dbReference>
<dbReference type="Pfam" id="PF00672">
    <property type="entry name" value="HAMP"/>
    <property type="match status" value="1"/>
</dbReference>
<feature type="transmembrane region" description="Helical" evidence="11">
    <location>
        <begin position="12"/>
        <end position="36"/>
    </location>
</feature>
<comment type="subcellular location">
    <subcellularLocation>
        <location evidence="2">Membrane</location>
    </subcellularLocation>
</comment>
<evidence type="ECO:0000256" key="9">
    <source>
        <dbReference type="ARBA" id="ARBA00023012"/>
    </source>
</evidence>
<dbReference type="InterPro" id="IPR050428">
    <property type="entry name" value="TCS_sensor_his_kinase"/>
</dbReference>
<evidence type="ECO:0000256" key="6">
    <source>
        <dbReference type="ARBA" id="ARBA00022692"/>
    </source>
</evidence>
<evidence type="ECO:0000256" key="8">
    <source>
        <dbReference type="ARBA" id="ARBA00022989"/>
    </source>
</evidence>
<feature type="domain" description="Histidine kinase" evidence="12">
    <location>
        <begin position="255"/>
        <end position="465"/>
    </location>
</feature>
<dbReference type="PRINTS" id="PR00344">
    <property type="entry name" value="BCTRLSENSOR"/>
</dbReference>
<dbReference type="Proteomes" id="UP001143391">
    <property type="component" value="Unassembled WGS sequence"/>
</dbReference>
<dbReference type="Gene3D" id="1.10.287.130">
    <property type="match status" value="1"/>
</dbReference>
<name>A0ABT5YI46_9GAMM</name>
<evidence type="ECO:0000256" key="3">
    <source>
        <dbReference type="ARBA" id="ARBA00012438"/>
    </source>
</evidence>
<dbReference type="InterPro" id="IPR003594">
    <property type="entry name" value="HATPase_dom"/>
</dbReference>
<keyword evidence="15" id="KW-1185">Reference proteome</keyword>
<dbReference type="SMART" id="SM00304">
    <property type="entry name" value="HAMP"/>
    <property type="match status" value="2"/>
</dbReference>
<dbReference type="InterPro" id="IPR036097">
    <property type="entry name" value="HisK_dim/P_sf"/>
</dbReference>